<feature type="signal peptide" evidence="1">
    <location>
        <begin position="1"/>
        <end position="21"/>
    </location>
</feature>
<proteinExistence type="predicted"/>
<evidence type="ECO:0008006" key="4">
    <source>
        <dbReference type="Google" id="ProtNLM"/>
    </source>
</evidence>
<dbReference type="EMBL" id="JAWWNJ010000046">
    <property type="protein sequence ID" value="KAK7018374.1"/>
    <property type="molecule type" value="Genomic_DNA"/>
</dbReference>
<protein>
    <recommendedName>
        <fullName evidence="4">Secreted protein</fullName>
    </recommendedName>
</protein>
<gene>
    <name evidence="2" type="ORF">R3P38DRAFT_2982465</name>
</gene>
<dbReference type="Proteomes" id="UP001362999">
    <property type="component" value="Unassembled WGS sequence"/>
</dbReference>
<accession>A0AAW0B1I9</accession>
<name>A0AAW0B1I9_9AGAR</name>
<evidence type="ECO:0000313" key="2">
    <source>
        <dbReference type="EMBL" id="KAK7018374.1"/>
    </source>
</evidence>
<sequence length="84" mass="9435">MEPCFCWPAFFWILGIELVTGFKIFESLDLTGPYWPIRRVSAPCCSIAVLMPQDYPNSSSSTHLALGRLVRATIYSLGKNLSCF</sequence>
<dbReference type="AlphaFoldDB" id="A0AAW0B1I9"/>
<organism evidence="2 3">
    <name type="scientific">Favolaschia claudopus</name>
    <dbReference type="NCBI Taxonomy" id="2862362"/>
    <lineage>
        <taxon>Eukaryota</taxon>
        <taxon>Fungi</taxon>
        <taxon>Dikarya</taxon>
        <taxon>Basidiomycota</taxon>
        <taxon>Agaricomycotina</taxon>
        <taxon>Agaricomycetes</taxon>
        <taxon>Agaricomycetidae</taxon>
        <taxon>Agaricales</taxon>
        <taxon>Marasmiineae</taxon>
        <taxon>Mycenaceae</taxon>
        <taxon>Favolaschia</taxon>
    </lineage>
</organism>
<evidence type="ECO:0000313" key="3">
    <source>
        <dbReference type="Proteomes" id="UP001362999"/>
    </source>
</evidence>
<evidence type="ECO:0000256" key="1">
    <source>
        <dbReference type="SAM" id="SignalP"/>
    </source>
</evidence>
<keyword evidence="3" id="KW-1185">Reference proteome</keyword>
<reference evidence="2 3" key="1">
    <citation type="journal article" date="2024" name="J Genomics">
        <title>Draft genome sequencing and assembly of Favolaschia claudopus CIRM-BRFM 2984 isolated from oak limbs.</title>
        <authorList>
            <person name="Navarro D."/>
            <person name="Drula E."/>
            <person name="Chaduli D."/>
            <person name="Cazenave R."/>
            <person name="Ahrendt S."/>
            <person name="Wang J."/>
            <person name="Lipzen A."/>
            <person name="Daum C."/>
            <person name="Barry K."/>
            <person name="Grigoriev I.V."/>
            <person name="Favel A."/>
            <person name="Rosso M.N."/>
            <person name="Martin F."/>
        </authorList>
    </citation>
    <scope>NUCLEOTIDE SEQUENCE [LARGE SCALE GENOMIC DNA]</scope>
    <source>
        <strain evidence="2 3">CIRM-BRFM 2984</strain>
    </source>
</reference>
<keyword evidence="1" id="KW-0732">Signal</keyword>
<feature type="chain" id="PRO_5043990319" description="Secreted protein" evidence="1">
    <location>
        <begin position="22"/>
        <end position="84"/>
    </location>
</feature>
<comment type="caution">
    <text evidence="2">The sequence shown here is derived from an EMBL/GenBank/DDBJ whole genome shotgun (WGS) entry which is preliminary data.</text>
</comment>